<name>A0A2B4RCJ9_STYPI</name>
<comment type="caution">
    <text evidence="1">The sequence shown here is derived from an EMBL/GenBank/DDBJ whole genome shotgun (WGS) entry which is preliminary data.</text>
</comment>
<gene>
    <name evidence="1" type="ORF">AWC38_SpisGene21623</name>
</gene>
<evidence type="ECO:0000313" key="1">
    <source>
        <dbReference type="EMBL" id="PFX14230.1"/>
    </source>
</evidence>
<evidence type="ECO:0000313" key="2">
    <source>
        <dbReference type="Proteomes" id="UP000225706"/>
    </source>
</evidence>
<keyword evidence="2" id="KW-1185">Reference proteome</keyword>
<accession>A0A2B4RCJ9</accession>
<dbReference type="EMBL" id="LSMT01000816">
    <property type="protein sequence ID" value="PFX14230.1"/>
    <property type="molecule type" value="Genomic_DNA"/>
</dbReference>
<sequence length="204" mass="22416">MNLSGKKCIVDTGQCKDARKGMGKMAAVFLKKSTFHYDSQFWRNRSSYTLPGGKTGFDFQVTKLPTYWDTSFSKICLGKKIGNQLRFIVINKHAESLHSLIADGKKRTTSLGRRKWKTLIGSQASLQPHCNVGGFNAVGEELHQSKSRIGITANLQNECSSCDSRIGLRAGGLHDGSNTCGNEATREPDNGDKPIKAMGYILVQ</sequence>
<proteinExistence type="predicted"/>
<organism evidence="1 2">
    <name type="scientific">Stylophora pistillata</name>
    <name type="common">Smooth cauliflower coral</name>
    <dbReference type="NCBI Taxonomy" id="50429"/>
    <lineage>
        <taxon>Eukaryota</taxon>
        <taxon>Metazoa</taxon>
        <taxon>Cnidaria</taxon>
        <taxon>Anthozoa</taxon>
        <taxon>Hexacorallia</taxon>
        <taxon>Scleractinia</taxon>
        <taxon>Astrocoeniina</taxon>
        <taxon>Pocilloporidae</taxon>
        <taxon>Stylophora</taxon>
    </lineage>
</organism>
<dbReference type="AlphaFoldDB" id="A0A2B4RCJ9"/>
<dbReference type="OrthoDB" id="5946752at2759"/>
<reference evidence="2" key="1">
    <citation type="journal article" date="2017" name="bioRxiv">
        <title>Comparative analysis of the genomes of Stylophora pistillata and Acropora digitifera provides evidence for extensive differences between species of corals.</title>
        <authorList>
            <person name="Voolstra C.R."/>
            <person name="Li Y."/>
            <person name="Liew Y.J."/>
            <person name="Baumgarten S."/>
            <person name="Zoccola D."/>
            <person name="Flot J.-F."/>
            <person name="Tambutte S."/>
            <person name="Allemand D."/>
            <person name="Aranda M."/>
        </authorList>
    </citation>
    <scope>NUCLEOTIDE SEQUENCE [LARGE SCALE GENOMIC DNA]</scope>
</reference>
<dbReference type="Proteomes" id="UP000225706">
    <property type="component" value="Unassembled WGS sequence"/>
</dbReference>
<protein>
    <submittedName>
        <fullName evidence="1">Uncharacterized protein</fullName>
    </submittedName>
</protein>